<comment type="caution">
    <text evidence="2">The sequence shown here is derived from an EMBL/GenBank/DDBJ whole genome shotgun (WGS) entry which is preliminary data.</text>
</comment>
<keyword evidence="1" id="KW-0812">Transmembrane</keyword>
<keyword evidence="1" id="KW-1133">Transmembrane helix</keyword>
<dbReference type="EMBL" id="MU150284">
    <property type="protein sequence ID" value="KAF9461414.1"/>
    <property type="molecule type" value="Genomic_DNA"/>
</dbReference>
<gene>
    <name evidence="2" type="ORF">BDZ94DRAFT_1237667</name>
</gene>
<evidence type="ECO:0000313" key="2">
    <source>
        <dbReference type="EMBL" id="KAF9461414.1"/>
    </source>
</evidence>
<sequence>MEKPSFDLLSAENFGSVVVGFTISLILSGVVITQGYTYFRFSVGDGLYLKILAGTVLILSQWSQFLPIGGHIRPSKSNLSPGPMEAFFDVPMVPNTITVLSKFDWLITLAFVIGAVGDVIIAASFCYYLKRLAPQEGFRSLMLGIIQTGMVTRCLAFSDMVRALYDQYQTLNMRRGLREKYTPGNNISQIQFPVIVTSGNPLEDCNTALHLIKV</sequence>
<keyword evidence="3" id="KW-1185">Reference proteome</keyword>
<proteinExistence type="predicted"/>
<feature type="transmembrane region" description="Helical" evidence="1">
    <location>
        <begin position="51"/>
        <end position="72"/>
    </location>
</feature>
<organism evidence="2 3">
    <name type="scientific">Collybia nuda</name>
    <dbReference type="NCBI Taxonomy" id="64659"/>
    <lineage>
        <taxon>Eukaryota</taxon>
        <taxon>Fungi</taxon>
        <taxon>Dikarya</taxon>
        <taxon>Basidiomycota</taxon>
        <taxon>Agaricomycotina</taxon>
        <taxon>Agaricomycetes</taxon>
        <taxon>Agaricomycetidae</taxon>
        <taxon>Agaricales</taxon>
        <taxon>Tricholomatineae</taxon>
        <taxon>Clitocybaceae</taxon>
        <taxon>Collybia</taxon>
    </lineage>
</organism>
<evidence type="ECO:0000313" key="3">
    <source>
        <dbReference type="Proteomes" id="UP000807353"/>
    </source>
</evidence>
<feature type="transmembrane region" description="Helical" evidence="1">
    <location>
        <begin position="105"/>
        <end position="129"/>
    </location>
</feature>
<accession>A0A9P5Y356</accession>
<dbReference type="Proteomes" id="UP000807353">
    <property type="component" value="Unassembled WGS sequence"/>
</dbReference>
<dbReference type="OrthoDB" id="2929525at2759"/>
<keyword evidence="1" id="KW-0472">Membrane</keyword>
<evidence type="ECO:0000256" key="1">
    <source>
        <dbReference type="SAM" id="Phobius"/>
    </source>
</evidence>
<feature type="transmembrane region" description="Helical" evidence="1">
    <location>
        <begin position="14"/>
        <end position="39"/>
    </location>
</feature>
<protein>
    <submittedName>
        <fullName evidence="2">Uncharacterized protein</fullName>
    </submittedName>
</protein>
<reference evidence="2" key="1">
    <citation type="submission" date="2020-11" db="EMBL/GenBank/DDBJ databases">
        <authorList>
            <consortium name="DOE Joint Genome Institute"/>
            <person name="Ahrendt S."/>
            <person name="Riley R."/>
            <person name="Andreopoulos W."/>
            <person name="Labutti K."/>
            <person name="Pangilinan J."/>
            <person name="Ruiz-Duenas F.J."/>
            <person name="Barrasa J.M."/>
            <person name="Sanchez-Garcia M."/>
            <person name="Camarero S."/>
            <person name="Miyauchi S."/>
            <person name="Serrano A."/>
            <person name="Linde D."/>
            <person name="Babiker R."/>
            <person name="Drula E."/>
            <person name="Ayuso-Fernandez I."/>
            <person name="Pacheco R."/>
            <person name="Padilla G."/>
            <person name="Ferreira P."/>
            <person name="Barriuso J."/>
            <person name="Kellner H."/>
            <person name="Castanera R."/>
            <person name="Alfaro M."/>
            <person name="Ramirez L."/>
            <person name="Pisabarro A.G."/>
            <person name="Kuo A."/>
            <person name="Tritt A."/>
            <person name="Lipzen A."/>
            <person name="He G."/>
            <person name="Yan M."/>
            <person name="Ng V."/>
            <person name="Cullen D."/>
            <person name="Martin F."/>
            <person name="Rosso M.-N."/>
            <person name="Henrissat B."/>
            <person name="Hibbett D."/>
            <person name="Martinez A.T."/>
            <person name="Grigoriev I.V."/>
        </authorList>
    </citation>
    <scope>NUCLEOTIDE SEQUENCE</scope>
    <source>
        <strain evidence="2">CBS 247.69</strain>
    </source>
</reference>
<name>A0A9P5Y356_9AGAR</name>
<dbReference type="AlphaFoldDB" id="A0A9P5Y356"/>